<protein>
    <submittedName>
        <fullName evidence="2">Uncharacterized protein</fullName>
    </submittedName>
</protein>
<evidence type="ECO:0000313" key="2">
    <source>
        <dbReference type="EMBL" id="EXK76144.1"/>
    </source>
</evidence>
<evidence type="ECO:0000313" key="3">
    <source>
        <dbReference type="Proteomes" id="UP000030663"/>
    </source>
</evidence>
<dbReference type="AlphaFoldDB" id="X0BCC2"/>
<feature type="region of interest" description="Disordered" evidence="1">
    <location>
        <begin position="1"/>
        <end position="56"/>
    </location>
</feature>
<keyword evidence="3" id="KW-1185">Reference proteome</keyword>
<proteinExistence type="predicted"/>
<reference evidence="2 3" key="1">
    <citation type="submission" date="2011-11" db="EMBL/GenBank/DDBJ databases">
        <title>The Genome Sequence of Fusarium oxysporum PHW815.</title>
        <authorList>
            <consortium name="The Broad Institute Genome Sequencing Platform"/>
            <person name="Ma L.-J."/>
            <person name="Gale L.R."/>
            <person name="Schwartz D.C."/>
            <person name="Zhou S."/>
            <person name="Corby-Kistler H."/>
            <person name="Young S.K."/>
            <person name="Zeng Q."/>
            <person name="Gargeya S."/>
            <person name="Fitzgerald M."/>
            <person name="Haas B."/>
            <person name="Abouelleil A."/>
            <person name="Alvarado L."/>
            <person name="Arachchi H.M."/>
            <person name="Berlin A."/>
            <person name="Brown A."/>
            <person name="Chapman S.B."/>
            <person name="Chen Z."/>
            <person name="Dunbar C."/>
            <person name="Freedman E."/>
            <person name="Gearin G."/>
            <person name="Goldberg J."/>
            <person name="Griggs A."/>
            <person name="Gujja S."/>
            <person name="Heiman D."/>
            <person name="Howarth C."/>
            <person name="Larson L."/>
            <person name="Lui A."/>
            <person name="MacDonald P.J.P."/>
            <person name="Montmayeur A."/>
            <person name="Murphy C."/>
            <person name="Neiman D."/>
            <person name="Pearson M."/>
            <person name="Priest M."/>
            <person name="Roberts A."/>
            <person name="Saif S."/>
            <person name="Shea T."/>
            <person name="Shenoy N."/>
            <person name="Sisk P."/>
            <person name="Stolte C."/>
            <person name="Sykes S."/>
            <person name="Wortman J."/>
            <person name="Nusbaum C."/>
            <person name="Birren B."/>
        </authorList>
    </citation>
    <scope>NUCLEOTIDE SEQUENCE [LARGE SCALE GENOMIC DNA]</scope>
    <source>
        <strain evidence="2 3">54005</strain>
    </source>
</reference>
<name>X0BCC2_FUSOX</name>
<dbReference type="OrthoDB" id="5070671at2759"/>
<organism evidence="2 3">
    <name type="scientific">Fusarium oxysporum f. sp. raphani 54005</name>
    <dbReference type="NCBI Taxonomy" id="1089458"/>
    <lineage>
        <taxon>Eukaryota</taxon>
        <taxon>Fungi</taxon>
        <taxon>Dikarya</taxon>
        <taxon>Ascomycota</taxon>
        <taxon>Pezizomycotina</taxon>
        <taxon>Sordariomycetes</taxon>
        <taxon>Hypocreomycetidae</taxon>
        <taxon>Hypocreales</taxon>
        <taxon>Nectriaceae</taxon>
        <taxon>Fusarium</taxon>
        <taxon>Fusarium oxysporum species complex</taxon>
    </lineage>
</organism>
<evidence type="ECO:0000256" key="1">
    <source>
        <dbReference type="SAM" id="MobiDB-lite"/>
    </source>
</evidence>
<dbReference type="Proteomes" id="UP000030663">
    <property type="component" value="Unassembled WGS sequence"/>
</dbReference>
<dbReference type="EMBL" id="JH658759">
    <property type="protein sequence ID" value="EXK76144.1"/>
    <property type="molecule type" value="Genomic_DNA"/>
</dbReference>
<feature type="region of interest" description="Disordered" evidence="1">
    <location>
        <begin position="82"/>
        <end position="102"/>
    </location>
</feature>
<gene>
    <name evidence="2" type="ORF">FOQG_19099</name>
</gene>
<dbReference type="HOGENOM" id="CLU_2277662_0_0_1"/>
<sequence length="102" mass="10801">MPSAQSKSAIEMQARTLSDETRPSPRSTAATGWPDSSKHTTTVVEDEPQSGPFAGSPLLSIITRALSQMNCYEDAGPDMNNNTSWPMGSQGMVGTPLAMPVC</sequence>
<accession>X0BCC2</accession>